<reference evidence="3 4" key="1">
    <citation type="submission" date="2019-02" db="EMBL/GenBank/DDBJ databases">
        <title>Deep-cultivation of Planctomycetes and their phenomic and genomic characterization uncovers novel biology.</title>
        <authorList>
            <person name="Wiegand S."/>
            <person name="Jogler M."/>
            <person name="Boedeker C."/>
            <person name="Pinto D."/>
            <person name="Vollmers J."/>
            <person name="Rivas-Marin E."/>
            <person name="Kohn T."/>
            <person name="Peeters S.H."/>
            <person name="Heuer A."/>
            <person name="Rast P."/>
            <person name="Oberbeckmann S."/>
            <person name="Bunk B."/>
            <person name="Jeske O."/>
            <person name="Meyerdierks A."/>
            <person name="Storesund J.E."/>
            <person name="Kallscheuer N."/>
            <person name="Luecker S."/>
            <person name="Lage O.M."/>
            <person name="Pohl T."/>
            <person name="Merkel B.J."/>
            <person name="Hornburger P."/>
            <person name="Mueller R.-W."/>
            <person name="Bruemmer F."/>
            <person name="Labrenz M."/>
            <person name="Spormann A.M."/>
            <person name="Op den Camp H."/>
            <person name="Overmann J."/>
            <person name="Amann R."/>
            <person name="Jetten M.S.M."/>
            <person name="Mascher T."/>
            <person name="Medema M.H."/>
            <person name="Devos D.P."/>
            <person name="Kaster A.-K."/>
            <person name="Ovreas L."/>
            <person name="Rohde M."/>
            <person name="Galperin M.Y."/>
            <person name="Jogler C."/>
        </authorList>
    </citation>
    <scope>NUCLEOTIDE SEQUENCE [LARGE SCALE GENOMIC DNA]</scope>
    <source>
        <strain evidence="3 4">Pla85_3_4</strain>
    </source>
</reference>
<dbReference type="EMBL" id="CP036433">
    <property type="protein sequence ID" value="QDU98850.1"/>
    <property type="molecule type" value="Genomic_DNA"/>
</dbReference>
<dbReference type="PANTHER" id="PTHR34351:SF1">
    <property type="entry name" value="SLR1927 PROTEIN"/>
    <property type="match status" value="1"/>
</dbReference>
<name>A0A518E432_9BACT</name>
<dbReference type="AlphaFoldDB" id="A0A518E432"/>
<evidence type="ECO:0000313" key="4">
    <source>
        <dbReference type="Proteomes" id="UP000317648"/>
    </source>
</evidence>
<accession>A0A518E432</accession>
<dbReference type="InterPro" id="IPR002881">
    <property type="entry name" value="DUF58"/>
</dbReference>
<organism evidence="3 4">
    <name type="scientific">Lignipirellula cremea</name>
    <dbReference type="NCBI Taxonomy" id="2528010"/>
    <lineage>
        <taxon>Bacteria</taxon>
        <taxon>Pseudomonadati</taxon>
        <taxon>Planctomycetota</taxon>
        <taxon>Planctomycetia</taxon>
        <taxon>Pirellulales</taxon>
        <taxon>Pirellulaceae</taxon>
        <taxon>Lignipirellula</taxon>
    </lineage>
</organism>
<dbReference type="Pfam" id="PF01882">
    <property type="entry name" value="DUF58"/>
    <property type="match status" value="1"/>
</dbReference>
<evidence type="ECO:0000259" key="2">
    <source>
        <dbReference type="Pfam" id="PF01882"/>
    </source>
</evidence>
<proteinExistence type="predicted"/>
<keyword evidence="4" id="KW-1185">Reference proteome</keyword>
<sequence>MMQRFRTGRQAALARLAVIAQYDFCPWSHRYVAWLKQPIGWIVAGAGASLLIAVCLEPQAWIIFGSLIAVMGMGVVWPWLAIYGTRAEMAFDCRRSREGESVQVRLRIENRWPWPLWGMAVEKGFSRGADAPPGEDSSAADPAQWVSAPTAALARVAGWSCSEFVFEFRPSQRGVYPHRVPELATGFPFGLWRASRQIAVERELLVWPHITPLHAMPALGGDVADVVGMLFDRPGEEGDMIGVRPFRQGDRLRSIHWGQTARRDALMVTERQAAARRLIVILVDTAAFAAQSSALETAIRAAASVAQAFHAHHAQVRFLIGDVDLLLEPRTAGWHRLLDALACFPTDGAVDKLTGSDAARRMTEVLCRDAFTLLATSTERAADWDRGAGSCGRLRFLLVGSRAAAECDERTQSVATARRREWIVLDSNAECSAPLRRQWERVCHDSITN</sequence>
<keyword evidence="1" id="KW-1133">Transmembrane helix</keyword>
<gene>
    <name evidence="3" type="ORF">Pla8534_67610</name>
</gene>
<feature type="transmembrane region" description="Helical" evidence="1">
    <location>
        <begin position="38"/>
        <end position="54"/>
    </location>
</feature>
<protein>
    <recommendedName>
        <fullName evidence="2">DUF58 domain-containing protein</fullName>
    </recommendedName>
</protein>
<dbReference type="KEGG" id="lcre:Pla8534_67610"/>
<dbReference type="PANTHER" id="PTHR34351">
    <property type="entry name" value="SLR1927 PROTEIN-RELATED"/>
    <property type="match status" value="1"/>
</dbReference>
<dbReference type="RefSeq" id="WP_145058418.1">
    <property type="nucleotide sequence ID" value="NZ_CP036433.1"/>
</dbReference>
<keyword evidence="1" id="KW-0472">Membrane</keyword>
<feature type="domain" description="DUF58" evidence="2">
    <location>
        <begin position="243"/>
        <end position="333"/>
    </location>
</feature>
<evidence type="ECO:0000256" key="1">
    <source>
        <dbReference type="SAM" id="Phobius"/>
    </source>
</evidence>
<dbReference type="OrthoDB" id="261597at2"/>
<keyword evidence="1" id="KW-0812">Transmembrane</keyword>
<evidence type="ECO:0000313" key="3">
    <source>
        <dbReference type="EMBL" id="QDU98850.1"/>
    </source>
</evidence>
<dbReference type="Proteomes" id="UP000317648">
    <property type="component" value="Chromosome"/>
</dbReference>
<feature type="transmembrane region" description="Helical" evidence="1">
    <location>
        <begin position="60"/>
        <end position="80"/>
    </location>
</feature>